<dbReference type="GO" id="GO:0000786">
    <property type="term" value="C:nucleosome"/>
    <property type="evidence" value="ECO:0007669"/>
    <property type="project" value="InterPro"/>
</dbReference>
<feature type="domain" description="Core Histone H2A/H2B/H3" evidence="4">
    <location>
        <begin position="49"/>
        <end position="80"/>
    </location>
</feature>
<dbReference type="InterPro" id="IPR009072">
    <property type="entry name" value="Histone-fold"/>
</dbReference>
<dbReference type="InterPro" id="IPR007125">
    <property type="entry name" value="H2A/H2B/H3"/>
</dbReference>
<evidence type="ECO:0000256" key="1">
    <source>
        <dbReference type="ARBA" id="ARBA00010343"/>
    </source>
</evidence>
<dbReference type="Proteomes" id="UP001314170">
    <property type="component" value="Unassembled WGS sequence"/>
</dbReference>
<keyword evidence="6" id="KW-1185">Reference proteome</keyword>
<reference evidence="5 6" key="1">
    <citation type="submission" date="2024-01" db="EMBL/GenBank/DDBJ databases">
        <authorList>
            <person name="Waweru B."/>
        </authorList>
    </citation>
    <scope>NUCLEOTIDE SEQUENCE [LARGE SCALE GENOMIC DNA]</scope>
</reference>
<sequence>MVALKSAPKTRDMKKPHRDSSETIALCEICKFQKNNELLIRQLPFQRLEAAEPYLLGLFEDTNLCAIHAKCVTIMPTDIVQLATDSDIVQLATSESVAKGRKINQLIIVGDCKLGFSL</sequence>
<evidence type="ECO:0000313" key="5">
    <source>
        <dbReference type="EMBL" id="CAK7347180.1"/>
    </source>
</evidence>
<evidence type="ECO:0000256" key="3">
    <source>
        <dbReference type="SAM" id="MobiDB-lite"/>
    </source>
</evidence>
<evidence type="ECO:0000256" key="2">
    <source>
        <dbReference type="ARBA" id="ARBA00022990"/>
    </source>
</evidence>
<dbReference type="AlphaFoldDB" id="A0AAV1S9I9"/>
<dbReference type="PANTHER" id="PTHR11426">
    <property type="entry name" value="HISTONE H3"/>
    <property type="match status" value="1"/>
</dbReference>
<dbReference type="GO" id="GO:0003677">
    <property type="term" value="F:DNA binding"/>
    <property type="evidence" value="ECO:0007669"/>
    <property type="project" value="InterPro"/>
</dbReference>
<dbReference type="EMBL" id="CAWUPB010001173">
    <property type="protein sequence ID" value="CAK7347180.1"/>
    <property type="molecule type" value="Genomic_DNA"/>
</dbReference>
<dbReference type="Pfam" id="PF00125">
    <property type="entry name" value="Histone"/>
    <property type="match status" value="1"/>
</dbReference>
<accession>A0AAV1S9I9</accession>
<organism evidence="5 6">
    <name type="scientific">Dovyalis caffra</name>
    <dbReference type="NCBI Taxonomy" id="77055"/>
    <lineage>
        <taxon>Eukaryota</taxon>
        <taxon>Viridiplantae</taxon>
        <taxon>Streptophyta</taxon>
        <taxon>Embryophyta</taxon>
        <taxon>Tracheophyta</taxon>
        <taxon>Spermatophyta</taxon>
        <taxon>Magnoliopsida</taxon>
        <taxon>eudicotyledons</taxon>
        <taxon>Gunneridae</taxon>
        <taxon>Pentapetalae</taxon>
        <taxon>rosids</taxon>
        <taxon>fabids</taxon>
        <taxon>Malpighiales</taxon>
        <taxon>Salicaceae</taxon>
        <taxon>Flacourtieae</taxon>
        <taxon>Dovyalis</taxon>
    </lineage>
</organism>
<evidence type="ECO:0000313" key="6">
    <source>
        <dbReference type="Proteomes" id="UP001314170"/>
    </source>
</evidence>
<dbReference type="GO" id="GO:0046982">
    <property type="term" value="F:protein heterodimerization activity"/>
    <property type="evidence" value="ECO:0007669"/>
    <property type="project" value="InterPro"/>
</dbReference>
<dbReference type="SMART" id="SM00428">
    <property type="entry name" value="H3"/>
    <property type="match status" value="1"/>
</dbReference>
<dbReference type="GO" id="GO:0030527">
    <property type="term" value="F:structural constituent of chromatin"/>
    <property type="evidence" value="ECO:0007669"/>
    <property type="project" value="InterPro"/>
</dbReference>
<comment type="similarity">
    <text evidence="1">Belongs to the histone H3 family.</text>
</comment>
<dbReference type="InterPro" id="IPR000164">
    <property type="entry name" value="Histone_H3/CENP-A"/>
</dbReference>
<evidence type="ECO:0000259" key="4">
    <source>
        <dbReference type="Pfam" id="PF00125"/>
    </source>
</evidence>
<feature type="region of interest" description="Disordered" evidence="3">
    <location>
        <begin position="1"/>
        <end position="20"/>
    </location>
</feature>
<proteinExistence type="inferred from homology"/>
<dbReference type="PRINTS" id="PR00622">
    <property type="entry name" value="HISTONEH3"/>
</dbReference>
<gene>
    <name evidence="5" type="ORF">DCAF_LOCUS19864</name>
</gene>
<feature type="compositionally biased region" description="Basic and acidic residues" evidence="3">
    <location>
        <begin position="9"/>
        <end position="20"/>
    </location>
</feature>
<dbReference type="SUPFAM" id="SSF47113">
    <property type="entry name" value="Histone-fold"/>
    <property type="match status" value="1"/>
</dbReference>
<keyword evidence="2" id="KW-0007">Acetylation</keyword>
<name>A0AAV1S9I9_9ROSI</name>
<comment type="caution">
    <text evidence="5">The sequence shown here is derived from an EMBL/GenBank/DDBJ whole genome shotgun (WGS) entry which is preliminary data.</text>
</comment>
<dbReference type="Gene3D" id="1.10.20.10">
    <property type="entry name" value="Histone, subunit A"/>
    <property type="match status" value="2"/>
</dbReference>
<protein>
    <recommendedName>
        <fullName evidence="4">Core Histone H2A/H2B/H3 domain-containing protein</fullName>
    </recommendedName>
</protein>